<evidence type="ECO:0000259" key="4">
    <source>
        <dbReference type="Pfam" id="PF20791"/>
    </source>
</evidence>
<protein>
    <submittedName>
        <fullName evidence="5">Acyl-CoA thioester hydrolase</fullName>
        <ecNumber evidence="5">3.1.2.-</ecNumber>
    </submittedName>
</protein>
<evidence type="ECO:0000256" key="2">
    <source>
        <dbReference type="ARBA" id="ARBA00022801"/>
    </source>
</evidence>
<dbReference type="InterPro" id="IPR029069">
    <property type="entry name" value="HotDog_dom_sf"/>
</dbReference>
<evidence type="ECO:0000256" key="1">
    <source>
        <dbReference type="ARBA" id="ARBA00005953"/>
    </source>
</evidence>
<comment type="similarity">
    <text evidence="1">Belongs to the 4-hydroxybenzoyl-CoA thioesterase family.</text>
</comment>
<dbReference type="PANTHER" id="PTHR31793:SF27">
    <property type="entry name" value="NOVEL THIOESTERASE SUPERFAMILY DOMAIN AND SAPOSIN A-TYPE DOMAIN CONTAINING PROTEIN (0610012H03RIK)"/>
    <property type="match status" value="1"/>
</dbReference>
<name>A0A840NH10_9PSEU</name>
<sequence length="279" mass="30644">MTVSEQPMPARTMVAVRQADLGRDGRISTLGVARWLEDARLRVPMPRFERLVSSGEMEPFRILLVGQRVERSDPRGRPGDEVEVTTGIRRVGRSSFTYRHTVFKDDAVVGTGEATVVLGGATGPLQLPDELISDLRGLRVAGAEDGTDRASAEQRTRDHYRHWTPLRTRVTDLDSNHHVNFQVLLTWYEEAIAEVVLSASAAGRATPSPKLASSDLRIEYTGEVTYPGDYEIGVTVTAVNDDTVHYDLAVFQAQQCLGTAQARGSRGELTTEALLNLTA</sequence>
<organism evidence="5 6">
    <name type="scientific">Saccharopolyspora gloriosae</name>
    <dbReference type="NCBI Taxonomy" id="455344"/>
    <lineage>
        <taxon>Bacteria</taxon>
        <taxon>Bacillati</taxon>
        <taxon>Actinomycetota</taxon>
        <taxon>Actinomycetes</taxon>
        <taxon>Pseudonocardiales</taxon>
        <taxon>Pseudonocardiaceae</taxon>
        <taxon>Saccharopolyspora</taxon>
    </lineage>
</organism>
<dbReference type="AlphaFoldDB" id="A0A840NH10"/>
<dbReference type="Proteomes" id="UP000580474">
    <property type="component" value="Unassembled WGS sequence"/>
</dbReference>
<evidence type="ECO:0000313" key="6">
    <source>
        <dbReference type="Proteomes" id="UP000580474"/>
    </source>
</evidence>
<keyword evidence="6" id="KW-1185">Reference proteome</keyword>
<dbReference type="EMBL" id="JACHIV010000001">
    <property type="protein sequence ID" value="MBB5067557.1"/>
    <property type="molecule type" value="Genomic_DNA"/>
</dbReference>
<keyword evidence="2 5" id="KW-0378">Hydrolase</keyword>
<evidence type="ECO:0000259" key="3">
    <source>
        <dbReference type="Pfam" id="PF03061"/>
    </source>
</evidence>
<reference evidence="5 6" key="1">
    <citation type="submission" date="2020-08" db="EMBL/GenBank/DDBJ databases">
        <title>Sequencing the genomes of 1000 actinobacteria strains.</title>
        <authorList>
            <person name="Klenk H.-P."/>
        </authorList>
    </citation>
    <scope>NUCLEOTIDE SEQUENCE [LARGE SCALE GENOMIC DNA]</scope>
    <source>
        <strain evidence="5 6">DSM 45582</strain>
    </source>
</reference>
<dbReference type="Gene3D" id="3.10.129.10">
    <property type="entry name" value="Hotdog Thioesterase"/>
    <property type="match status" value="2"/>
</dbReference>
<dbReference type="PANTHER" id="PTHR31793">
    <property type="entry name" value="4-HYDROXYBENZOYL-COA THIOESTERASE FAMILY MEMBER"/>
    <property type="match status" value="1"/>
</dbReference>
<dbReference type="InterPro" id="IPR049427">
    <property type="entry name" value="Acyl-ACP_TE_C"/>
</dbReference>
<feature type="domain" description="Thioesterase" evidence="3">
    <location>
        <begin position="76"/>
        <end position="108"/>
    </location>
</feature>
<dbReference type="EC" id="3.1.2.-" evidence="5"/>
<gene>
    <name evidence="5" type="ORF">BJ969_000645</name>
</gene>
<dbReference type="SUPFAM" id="SSF54637">
    <property type="entry name" value="Thioesterase/thiol ester dehydrase-isomerase"/>
    <property type="match status" value="2"/>
</dbReference>
<proteinExistence type="inferred from homology"/>
<dbReference type="InterPro" id="IPR006683">
    <property type="entry name" value="Thioestr_dom"/>
</dbReference>
<accession>A0A840NH10</accession>
<dbReference type="Pfam" id="PF03061">
    <property type="entry name" value="4HBT"/>
    <property type="match status" value="1"/>
</dbReference>
<dbReference type="RefSeq" id="WP_184477163.1">
    <property type="nucleotide sequence ID" value="NZ_JACHIV010000001.1"/>
</dbReference>
<evidence type="ECO:0000313" key="5">
    <source>
        <dbReference type="EMBL" id="MBB5067557.1"/>
    </source>
</evidence>
<feature type="domain" description="Acyl-ACP thioesterase-like C-terminal" evidence="4">
    <location>
        <begin position="164"/>
        <end position="200"/>
    </location>
</feature>
<dbReference type="Pfam" id="PF20791">
    <property type="entry name" value="Acyl-ACP_TE_C"/>
    <property type="match status" value="1"/>
</dbReference>
<dbReference type="InterPro" id="IPR050563">
    <property type="entry name" value="4-hydroxybenzoyl-CoA_TE"/>
</dbReference>
<comment type="caution">
    <text evidence="5">The sequence shown here is derived from an EMBL/GenBank/DDBJ whole genome shotgun (WGS) entry which is preliminary data.</text>
</comment>
<dbReference type="GO" id="GO:0047617">
    <property type="term" value="F:fatty acyl-CoA hydrolase activity"/>
    <property type="evidence" value="ECO:0007669"/>
    <property type="project" value="TreeGrafter"/>
</dbReference>